<evidence type="ECO:0000313" key="1">
    <source>
        <dbReference type="EMBL" id="EET90340.1"/>
    </source>
</evidence>
<dbReference type="EMBL" id="GG697238">
    <property type="protein sequence ID" value="EET90340.1"/>
    <property type="molecule type" value="Genomic_DNA"/>
</dbReference>
<dbReference type="Gene3D" id="1.10.150.280">
    <property type="entry name" value="AF1531-like domain"/>
    <property type="match status" value="1"/>
</dbReference>
<accession>C7DGJ3</accession>
<proteinExistence type="predicted"/>
<dbReference type="SUPFAM" id="SSF160975">
    <property type="entry name" value="AF1531-like"/>
    <property type="match status" value="1"/>
</dbReference>
<dbReference type="InterPro" id="IPR007003">
    <property type="entry name" value="DUF655"/>
</dbReference>
<dbReference type="InterPro" id="IPR012340">
    <property type="entry name" value="NA-bd_OB-fold"/>
</dbReference>
<evidence type="ECO:0000313" key="2">
    <source>
        <dbReference type="Proteomes" id="UP000332487"/>
    </source>
</evidence>
<dbReference type="AlphaFoldDB" id="C7DGJ3"/>
<organism evidence="1 2">
    <name type="scientific">Candidatus Micrarchaeum acidiphilum ARMAN-2</name>
    <dbReference type="NCBI Taxonomy" id="425595"/>
    <lineage>
        <taxon>Archaea</taxon>
        <taxon>Candidatus Micrarchaeota</taxon>
        <taxon>Candidatus Micrarchaeia</taxon>
        <taxon>Candidatus Micrarchaeales</taxon>
        <taxon>Candidatus Micrarchaeaceae</taxon>
        <taxon>Candidatus Micrarchaeum</taxon>
    </lineage>
</organism>
<dbReference type="PANTHER" id="PTHR40734">
    <property type="entry name" value="TRNA-SPECIFIC ADENOSINE DEAMINASE-RELATED"/>
    <property type="match status" value="1"/>
</dbReference>
<protein>
    <recommendedName>
        <fullName evidence="3">RNA-binding protein</fullName>
    </recommendedName>
</protein>
<keyword evidence="2" id="KW-1185">Reference proteome</keyword>
<dbReference type="Pfam" id="PF04919">
    <property type="entry name" value="DUF655"/>
    <property type="match status" value="1"/>
</dbReference>
<dbReference type="Proteomes" id="UP000332487">
    <property type="component" value="Unassembled WGS sequence"/>
</dbReference>
<reference evidence="1 2" key="1">
    <citation type="journal article" date="2009" name="Genome Biol.">
        <title>Community-wide analysis of microbial genome sequence signatures.</title>
        <authorList>
            <person name="Dick G.J."/>
            <person name="Andersson A.F."/>
            <person name="Baker B.J."/>
            <person name="Simmons S.L."/>
            <person name="Thomas B.C."/>
            <person name="Yelton A.P."/>
            <person name="Banfield J.F."/>
        </authorList>
    </citation>
    <scope>NUCLEOTIDE SEQUENCE [LARGE SCALE GENOMIC DNA]</scope>
    <source>
        <strain evidence="1">ARMAN-2</strain>
    </source>
</reference>
<name>C7DGJ3_MICA2</name>
<sequence>MGENRREDYGFVLDFMATGKSFSSQPEPIAQIIGEELFTLLEATIKPSVQLAIGERVYIGKDERDKVSVIKGRISYNDLTETSKRNLENILLNIIKGNEKRFVDVFNNAGPLNIREHSLELLPGIGKKHMLAILKARSEKRFESFDDIVGRVQLLQNPAKIIADRIIQELRGDERFYMFTKPYVKRDYY</sequence>
<gene>
    <name evidence="1" type="ORF">UNLARM2_0194</name>
</gene>
<dbReference type="PANTHER" id="PTHR40734:SF1">
    <property type="entry name" value="DNA-BINDING PROTEIN"/>
    <property type="match status" value="1"/>
</dbReference>
<reference evidence="1 2" key="2">
    <citation type="journal article" date="2010" name="Proc. Natl. Acad. Sci. U.S.A.">
        <title>Enigmatic, ultrasmall, uncultivated Archaea.</title>
        <authorList>
            <person name="Baker B.J."/>
            <person name="Comolli L.R."/>
            <person name="Dick G.J."/>
            <person name="Hauser L.J."/>
            <person name="Hyatt D."/>
            <person name="Dill B.D."/>
            <person name="Land M.L."/>
            <person name="Verberkmoes N.C."/>
            <person name="Hettich R.L."/>
            <person name="Banfield J.F."/>
        </authorList>
    </citation>
    <scope>NUCLEOTIDE SEQUENCE [LARGE SCALE GENOMIC DNA]</scope>
    <source>
        <strain evidence="1">ARMAN-2</strain>
    </source>
</reference>
<dbReference type="Gene3D" id="2.40.50.140">
    <property type="entry name" value="Nucleic acid-binding proteins"/>
    <property type="match status" value="1"/>
</dbReference>
<evidence type="ECO:0008006" key="3">
    <source>
        <dbReference type="Google" id="ProtNLM"/>
    </source>
</evidence>